<reference evidence="2" key="2">
    <citation type="submission" date="2023-06" db="EMBL/GenBank/DDBJ databases">
        <authorList>
            <person name="Swenson N.G."/>
            <person name="Wegrzyn J.L."/>
            <person name="Mcevoy S.L."/>
        </authorList>
    </citation>
    <scope>NUCLEOTIDE SEQUENCE</scope>
    <source>
        <strain evidence="2">NS2018</strain>
        <tissue evidence="2">Leaf</tissue>
    </source>
</reference>
<gene>
    <name evidence="2" type="ORF">LWI29_019277</name>
</gene>
<organism evidence="2 3">
    <name type="scientific">Acer saccharum</name>
    <name type="common">Sugar maple</name>
    <dbReference type="NCBI Taxonomy" id="4024"/>
    <lineage>
        <taxon>Eukaryota</taxon>
        <taxon>Viridiplantae</taxon>
        <taxon>Streptophyta</taxon>
        <taxon>Embryophyta</taxon>
        <taxon>Tracheophyta</taxon>
        <taxon>Spermatophyta</taxon>
        <taxon>Magnoliopsida</taxon>
        <taxon>eudicotyledons</taxon>
        <taxon>Gunneridae</taxon>
        <taxon>Pentapetalae</taxon>
        <taxon>rosids</taxon>
        <taxon>malvids</taxon>
        <taxon>Sapindales</taxon>
        <taxon>Sapindaceae</taxon>
        <taxon>Hippocastanoideae</taxon>
        <taxon>Acereae</taxon>
        <taxon>Acer</taxon>
    </lineage>
</organism>
<sequence length="177" mass="18583">MGSNINRDNVRVVVRINNADSKAREAHVLRQAVDNYFLVASILPIDHIPVTHAHSSSVLALHGDSNSAALLSSRARTTAPVTVPASPPEIATISSHPVPPTPAIAPNPPADQLTLSAPSQPTAPSSHTIAQPFLVPTLDATAQIPTSDAPPKTPTPIVTRSKNNIHKPLTSCHLPMC</sequence>
<evidence type="ECO:0000256" key="1">
    <source>
        <dbReference type="SAM" id="MobiDB-lite"/>
    </source>
</evidence>
<protein>
    <submittedName>
        <fullName evidence="2">Uncharacterized protein</fullName>
    </submittedName>
</protein>
<proteinExistence type="predicted"/>
<evidence type="ECO:0000313" key="2">
    <source>
        <dbReference type="EMBL" id="KAK0578984.1"/>
    </source>
</evidence>
<keyword evidence="3" id="KW-1185">Reference proteome</keyword>
<name>A0AA39RVZ4_ACESA</name>
<accession>A0AA39RVZ4</accession>
<comment type="caution">
    <text evidence="2">The sequence shown here is derived from an EMBL/GenBank/DDBJ whole genome shotgun (WGS) entry which is preliminary data.</text>
</comment>
<dbReference type="Proteomes" id="UP001168877">
    <property type="component" value="Unassembled WGS sequence"/>
</dbReference>
<feature type="region of interest" description="Disordered" evidence="1">
    <location>
        <begin position="80"/>
        <end position="102"/>
    </location>
</feature>
<dbReference type="EMBL" id="JAUESC010000385">
    <property type="protein sequence ID" value="KAK0578984.1"/>
    <property type="molecule type" value="Genomic_DNA"/>
</dbReference>
<evidence type="ECO:0000313" key="3">
    <source>
        <dbReference type="Proteomes" id="UP001168877"/>
    </source>
</evidence>
<reference evidence="2" key="1">
    <citation type="journal article" date="2022" name="Plant J.">
        <title>Strategies of tolerance reflected in two North American maple genomes.</title>
        <authorList>
            <person name="McEvoy S.L."/>
            <person name="Sezen U.U."/>
            <person name="Trouern-Trend A."/>
            <person name="McMahon S.M."/>
            <person name="Schaberg P.G."/>
            <person name="Yang J."/>
            <person name="Wegrzyn J.L."/>
            <person name="Swenson N.G."/>
        </authorList>
    </citation>
    <scope>NUCLEOTIDE SEQUENCE</scope>
    <source>
        <strain evidence="2">NS2018</strain>
    </source>
</reference>
<dbReference type="AlphaFoldDB" id="A0AA39RVZ4"/>